<feature type="region of interest" description="Disordered" evidence="1">
    <location>
        <begin position="148"/>
        <end position="172"/>
    </location>
</feature>
<evidence type="ECO:0000313" key="3">
    <source>
        <dbReference type="Proteomes" id="UP001066276"/>
    </source>
</evidence>
<organism evidence="2 3">
    <name type="scientific">Pleurodeles waltl</name>
    <name type="common">Iberian ribbed newt</name>
    <dbReference type="NCBI Taxonomy" id="8319"/>
    <lineage>
        <taxon>Eukaryota</taxon>
        <taxon>Metazoa</taxon>
        <taxon>Chordata</taxon>
        <taxon>Craniata</taxon>
        <taxon>Vertebrata</taxon>
        <taxon>Euteleostomi</taxon>
        <taxon>Amphibia</taxon>
        <taxon>Batrachia</taxon>
        <taxon>Caudata</taxon>
        <taxon>Salamandroidea</taxon>
        <taxon>Salamandridae</taxon>
        <taxon>Pleurodelinae</taxon>
        <taxon>Pleurodeles</taxon>
    </lineage>
</organism>
<sequence>MASAASREKKIGGCGESSARARPERLRCPGRCQGVAVCGGLSPISPLRRDESRTATLRLGDPVMEVRERDEDRDKEETWEEPTQPSRTTDNWVGVVWIAPTIKKNDPGKRVRKGAVRTERGEVEESSHVPGVMWLSQVWDRLSGRVWGLPHKKGEAGNKREERDGKAPQATI</sequence>
<gene>
    <name evidence="2" type="ORF">NDU88_008913</name>
</gene>
<feature type="region of interest" description="Disordered" evidence="1">
    <location>
        <begin position="1"/>
        <end position="24"/>
    </location>
</feature>
<reference evidence="2" key="1">
    <citation type="journal article" date="2022" name="bioRxiv">
        <title>Sequencing and chromosome-scale assembly of the giantPleurodeles waltlgenome.</title>
        <authorList>
            <person name="Brown T."/>
            <person name="Elewa A."/>
            <person name="Iarovenko S."/>
            <person name="Subramanian E."/>
            <person name="Araus A.J."/>
            <person name="Petzold A."/>
            <person name="Susuki M."/>
            <person name="Suzuki K.-i.T."/>
            <person name="Hayashi T."/>
            <person name="Toyoda A."/>
            <person name="Oliveira C."/>
            <person name="Osipova E."/>
            <person name="Leigh N.D."/>
            <person name="Simon A."/>
            <person name="Yun M.H."/>
        </authorList>
    </citation>
    <scope>NUCLEOTIDE SEQUENCE</scope>
    <source>
        <strain evidence="2">20211129_DDA</strain>
        <tissue evidence="2">Liver</tissue>
    </source>
</reference>
<dbReference type="AlphaFoldDB" id="A0AAV7PTG6"/>
<dbReference type="EMBL" id="JANPWB010000011">
    <property type="protein sequence ID" value="KAJ1130562.1"/>
    <property type="molecule type" value="Genomic_DNA"/>
</dbReference>
<feature type="compositionally biased region" description="Basic and acidic residues" evidence="1">
    <location>
        <begin position="64"/>
        <end position="76"/>
    </location>
</feature>
<feature type="compositionally biased region" description="Basic and acidic residues" evidence="1">
    <location>
        <begin position="152"/>
        <end position="166"/>
    </location>
</feature>
<feature type="compositionally biased region" description="Basic and acidic residues" evidence="1">
    <location>
        <begin position="116"/>
        <end position="127"/>
    </location>
</feature>
<feature type="region of interest" description="Disordered" evidence="1">
    <location>
        <begin position="105"/>
        <end position="127"/>
    </location>
</feature>
<accession>A0AAV7PTG6</accession>
<comment type="caution">
    <text evidence="2">The sequence shown here is derived from an EMBL/GenBank/DDBJ whole genome shotgun (WGS) entry which is preliminary data.</text>
</comment>
<keyword evidence="3" id="KW-1185">Reference proteome</keyword>
<feature type="region of interest" description="Disordered" evidence="1">
    <location>
        <begin position="60"/>
        <end position="92"/>
    </location>
</feature>
<feature type="compositionally biased region" description="Basic and acidic residues" evidence="1">
    <location>
        <begin position="1"/>
        <end position="11"/>
    </location>
</feature>
<proteinExistence type="predicted"/>
<name>A0AAV7PTG6_PLEWA</name>
<evidence type="ECO:0000313" key="2">
    <source>
        <dbReference type="EMBL" id="KAJ1130562.1"/>
    </source>
</evidence>
<evidence type="ECO:0000256" key="1">
    <source>
        <dbReference type="SAM" id="MobiDB-lite"/>
    </source>
</evidence>
<dbReference type="Proteomes" id="UP001066276">
    <property type="component" value="Chromosome 7"/>
</dbReference>
<protein>
    <submittedName>
        <fullName evidence="2">Uncharacterized protein</fullName>
    </submittedName>
</protein>